<evidence type="ECO:0000313" key="6">
    <source>
        <dbReference type="Proteomes" id="UP000235965"/>
    </source>
</evidence>
<evidence type="ECO:0000256" key="2">
    <source>
        <dbReference type="ARBA" id="ARBA00022741"/>
    </source>
</evidence>
<dbReference type="GO" id="GO:0006228">
    <property type="term" value="P:UTP biosynthetic process"/>
    <property type="evidence" value="ECO:0007669"/>
    <property type="project" value="TreeGrafter"/>
</dbReference>
<dbReference type="PRINTS" id="PR00098">
    <property type="entry name" value="CPSASE"/>
</dbReference>
<dbReference type="Gene3D" id="3.40.50.20">
    <property type="match status" value="1"/>
</dbReference>
<evidence type="ECO:0000259" key="4">
    <source>
        <dbReference type="Pfam" id="PF25596"/>
    </source>
</evidence>
<dbReference type="InterPro" id="IPR016185">
    <property type="entry name" value="PreATP-grasp_dom_sf"/>
</dbReference>
<keyword evidence="6" id="KW-1185">Reference proteome</keyword>
<evidence type="ECO:0000256" key="1">
    <source>
        <dbReference type="ARBA" id="ARBA00022598"/>
    </source>
</evidence>
<dbReference type="InterPro" id="IPR058047">
    <property type="entry name" value="CPSase_preATP-grasp"/>
</dbReference>
<dbReference type="Pfam" id="PF25596">
    <property type="entry name" value="CPSase_L_D1"/>
    <property type="match status" value="1"/>
</dbReference>
<protein>
    <recommendedName>
        <fullName evidence="4">Carbamoyl phosphate synthase preATP-grasp domain-containing protein</fullName>
    </recommendedName>
</protein>
<dbReference type="GO" id="GO:0004070">
    <property type="term" value="F:aspartate carbamoyltransferase activity"/>
    <property type="evidence" value="ECO:0007669"/>
    <property type="project" value="TreeGrafter"/>
</dbReference>
<dbReference type="EMBL" id="NEVH01022660">
    <property type="protein sequence ID" value="PNF18282.1"/>
    <property type="molecule type" value="Genomic_DNA"/>
</dbReference>
<feature type="non-terminal residue" evidence="5">
    <location>
        <position position="1"/>
    </location>
</feature>
<evidence type="ECO:0000313" key="5">
    <source>
        <dbReference type="EMBL" id="PNF18282.1"/>
    </source>
</evidence>
<comment type="caution">
    <text evidence="5">The sequence shown here is derived from an EMBL/GenBank/DDBJ whole genome shotgun (WGS) entry which is preliminary data.</text>
</comment>
<dbReference type="GO" id="GO:0005829">
    <property type="term" value="C:cytosol"/>
    <property type="evidence" value="ECO:0007669"/>
    <property type="project" value="TreeGrafter"/>
</dbReference>
<proteinExistence type="predicted"/>
<dbReference type="SUPFAM" id="SSF52440">
    <property type="entry name" value="PreATP-grasp domain"/>
    <property type="match status" value="1"/>
</dbReference>
<dbReference type="GO" id="GO:0006541">
    <property type="term" value="P:glutamine metabolic process"/>
    <property type="evidence" value="ECO:0007669"/>
    <property type="project" value="TreeGrafter"/>
</dbReference>
<keyword evidence="2" id="KW-0547">Nucleotide-binding</keyword>
<dbReference type="PANTHER" id="PTHR11405:SF5">
    <property type="entry name" value="CAD PROTEIN"/>
    <property type="match status" value="1"/>
</dbReference>
<reference evidence="5 6" key="1">
    <citation type="submission" date="2017-12" db="EMBL/GenBank/DDBJ databases">
        <title>Hemimetabolous genomes reveal molecular basis of termite eusociality.</title>
        <authorList>
            <person name="Harrison M.C."/>
            <person name="Jongepier E."/>
            <person name="Robertson H.M."/>
            <person name="Arning N."/>
            <person name="Bitard-Feildel T."/>
            <person name="Chao H."/>
            <person name="Childers C.P."/>
            <person name="Dinh H."/>
            <person name="Doddapaneni H."/>
            <person name="Dugan S."/>
            <person name="Gowin J."/>
            <person name="Greiner C."/>
            <person name="Han Y."/>
            <person name="Hu H."/>
            <person name="Hughes D.S.T."/>
            <person name="Huylmans A.-K."/>
            <person name="Kemena C."/>
            <person name="Kremer L.P.M."/>
            <person name="Lee S.L."/>
            <person name="Lopez-Ezquerra A."/>
            <person name="Mallet L."/>
            <person name="Monroy-Kuhn J.M."/>
            <person name="Moser A."/>
            <person name="Murali S.C."/>
            <person name="Muzny D.M."/>
            <person name="Otani S."/>
            <person name="Piulachs M.-D."/>
            <person name="Poelchau M."/>
            <person name="Qu J."/>
            <person name="Schaub F."/>
            <person name="Wada-Katsumata A."/>
            <person name="Worley K.C."/>
            <person name="Xie Q."/>
            <person name="Ylla G."/>
            <person name="Poulsen M."/>
            <person name="Gibbs R.A."/>
            <person name="Schal C."/>
            <person name="Richards S."/>
            <person name="Belles X."/>
            <person name="Korb J."/>
            <person name="Bornberg-Bauer E."/>
        </authorList>
    </citation>
    <scope>NUCLEOTIDE SEQUENCE [LARGE SCALE GENOMIC DNA]</scope>
    <source>
        <tissue evidence="5">Whole body</tissue>
    </source>
</reference>
<organism evidence="5 6">
    <name type="scientific">Cryptotermes secundus</name>
    <dbReference type="NCBI Taxonomy" id="105785"/>
    <lineage>
        <taxon>Eukaryota</taxon>
        <taxon>Metazoa</taxon>
        <taxon>Ecdysozoa</taxon>
        <taxon>Arthropoda</taxon>
        <taxon>Hexapoda</taxon>
        <taxon>Insecta</taxon>
        <taxon>Pterygota</taxon>
        <taxon>Neoptera</taxon>
        <taxon>Polyneoptera</taxon>
        <taxon>Dictyoptera</taxon>
        <taxon>Blattodea</taxon>
        <taxon>Blattoidea</taxon>
        <taxon>Termitoidae</taxon>
        <taxon>Kalotermitidae</taxon>
        <taxon>Cryptotermitinae</taxon>
        <taxon>Cryptotermes</taxon>
    </lineage>
</organism>
<dbReference type="GO" id="GO:0004088">
    <property type="term" value="F:carbamoyl-phosphate synthase (glutamine-hydrolyzing) activity"/>
    <property type="evidence" value="ECO:0007669"/>
    <property type="project" value="TreeGrafter"/>
</dbReference>
<evidence type="ECO:0000256" key="3">
    <source>
        <dbReference type="ARBA" id="ARBA00022840"/>
    </source>
</evidence>
<keyword evidence="1" id="KW-0436">Ligase</keyword>
<dbReference type="InterPro" id="IPR005483">
    <property type="entry name" value="CPSase_dom"/>
</dbReference>
<feature type="domain" description="Carbamoyl phosphate synthase preATP-grasp" evidence="4">
    <location>
        <begin position="49"/>
        <end position="164"/>
    </location>
</feature>
<dbReference type="AlphaFoldDB" id="A0A2J7PPM4"/>
<dbReference type="Proteomes" id="UP000235965">
    <property type="component" value="Unassembled WGS sequence"/>
</dbReference>
<dbReference type="OrthoDB" id="434at2759"/>
<sequence>DLECLFDVFLDVVKNHKAGRDISVQQLLTEQLLYRPVCPTNPAQRLHPRKVLILGSGGLSIGQAGEFDYSGSQAIKALKEENIQTVLINPNIATVQTSKGLADKVYFLPLMPEYVEQVIISERPDGVLLTFGGQTALNCGVKLQHSGVFEKYNVTILGTPIQSIIETEDRKIFADRINEIGERVAPSAAVYSVQEVSIMVFYSHSSKM</sequence>
<dbReference type="PANTHER" id="PTHR11405">
    <property type="entry name" value="CARBAMOYLTRANSFERASE FAMILY MEMBER"/>
    <property type="match status" value="1"/>
</dbReference>
<dbReference type="GO" id="GO:0019240">
    <property type="term" value="P:citrulline biosynthetic process"/>
    <property type="evidence" value="ECO:0007669"/>
    <property type="project" value="TreeGrafter"/>
</dbReference>
<dbReference type="FunFam" id="3.40.50.20:FF:000011">
    <property type="entry name" value="CAD protein-like isoform X1"/>
    <property type="match status" value="1"/>
</dbReference>
<name>A0A2J7PPM4_9NEOP</name>
<dbReference type="GO" id="GO:0005524">
    <property type="term" value="F:ATP binding"/>
    <property type="evidence" value="ECO:0007669"/>
    <property type="project" value="UniProtKB-KW"/>
</dbReference>
<dbReference type="GO" id="GO:0006207">
    <property type="term" value="P:'de novo' pyrimidine nucleobase biosynthetic process"/>
    <property type="evidence" value="ECO:0007669"/>
    <property type="project" value="TreeGrafter"/>
</dbReference>
<dbReference type="GO" id="GO:0004151">
    <property type="term" value="F:dihydroorotase activity"/>
    <property type="evidence" value="ECO:0007669"/>
    <property type="project" value="TreeGrafter"/>
</dbReference>
<gene>
    <name evidence="5" type="ORF">B7P43_G16319</name>
</gene>
<accession>A0A2J7PPM4</accession>
<keyword evidence="3" id="KW-0067">ATP-binding</keyword>